<feature type="domain" description="Rhodanese" evidence="2">
    <location>
        <begin position="122"/>
        <end position="216"/>
    </location>
</feature>
<keyword evidence="4" id="KW-1185">Reference proteome</keyword>
<proteinExistence type="inferred from homology"/>
<dbReference type="EMBL" id="BMYV01000001">
    <property type="protein sequence ID" value="GGX57309.1"/>
    <property type="molecule type" value="Genomic_DNA"/>
</dbReference>
<dbReference type="CDD" id="cd01518">
    <property type="entry name" value="RHOD_YceA"/>
    <property type="match status" value="1"/>
</dbReference>
<keyword evidence="1" id="KW-0819">tRNA processing</keyword>
<accession>A0A918NB03</accession>
<dbReference type="Gene3D" id="3.30.70.100">
    <property type="match status" value="1"/>
</dbReference>
<dbReference type="EC" id="1.14.-.-" evidence="1"/>
<comment type="function">
    <text evidence="1">Catalyzes oxygen-dependent 5-hydroxyuridine (ho5U) modification at position 34 in tRNAs.</text>
</comment>
<keyword evidence="1" id="KW-0560">Oxidoreductase</keyword>
<evidence type="ECO:0000313" key="4">
    <source>
        <dbReference type="Proteomes" id="UP000600865"/>
    </source>
</evidence>
<name>A0A918NB03_9PROT</name>
<dbReference type="Pfam" id="PF17773">
    <property type="entry name" value="UPF0176_N"/>
    <property type="match status" value="1"/>
</dbReference>
<dbReference type="InterPro" id="IPR020936">
    <property type="entry name" value="TrhO"/>
</dbReference>
<comment type="similarity">
    <text evidence="1">Belongs to the TrhO family.</text>
</comment>
<dbReference type="Proteomes" id="UP000600865">
    <property type="component" value="Unassembled WGS sequence"/>
</dbReference>
<dbReference type="NCBIfam" id="NF001135">
    <property type="entry name" value="PRK00142.1-3"/>
    <property type="match status" value="1"/>
</dbReference>
<sequence length="304" mass="34155">MTFHVAALYKFTTLSDYVKLREPLQNMCDLVGAKGTLLLAQEGINGTIAGPKQSIDAVISFLRADPRLNDLDVKFSNASEMPFYRMKVRLKREIVTMGVEGVDPNKTVGTYVDPAEWNDLITDPDTILIDTRNDYEVGIGTFKGAVNPETSTFREFPAWVDANRDKINKPKVAMFCTGGIRCEKASSFMLENGFDDVYHLKGGILKYLETQDEKSSLWEGDCFVFDQRVAVTHGLAESEYDQCFACRRPITEADKLLAAYEKGVSCHHCHNEMTFEQKAAFAERQKQISLARARGDLHIGRKAE</sequence>
<reference evidence="3 4" key="1">
    <citation type="journal article" date="2014" name="Int. J. Syst. Evol. Microbiol.">
        <title>Complete genome sequence of Corynebacterium casei LMG S-19264T (=DSM 44701T), isolated from a smear-ripened cheese.</title>
        <authorList>
            <consortium name="US DOE Joint Genome Institute (JGI-PGF)"/>
            <person name="Walter F."/>
            <person name="Albersmeier A."/>
            <person name="Kalinowski J."/>
            <person name="Ruckert C."/>
        </authorList>
    </citation>
    <scope>NUCLEOTIDE SEQUENCE [LARGE SCALE GENOMIC DNA]</scope>
    <source>
        <strain evidence="3 4">KCTC 23968</strain>
    </source>
</reference>
<dbReference type="InterPro" id="IPR036873">
    <property type="entry name" value="Rhodanese-like_dom_sf"/>
</dbReference>
<dbReference type="PROSITE" id="PS50206">
    <property type="entry name" value="RHODANESE_3"/>
    <property type="match status" value="1"/>
</dbReference>
<organism evidence="3 4">
    <name type="scientific">Litorimonas cladophorae</name>
    <dbReference type="NCBI Taxonomy" id="1220491"/>
    <lineage>
        <taxon>Bacteria</taxon>
        <taxon>Pseudomonadati</taxon>
        <taxon>Pseudomonadota</taxon>
        <taxon>Alphaproteobacteria</taxon>
        <taxon>Maricaulales</taxon>
        <taxon>Robiginitomaculaceae</taxon>
    </lineage>
</organism>
<dbReference type="RefSeq" id="WP_189580353.1">
    <property type="nucleotide sequence ID" value="NZ_BMYV01000001.1"/>
</dbReference>
<dbReference type="InterPro" id="IPR001763">
    <property type="entry name" value="Rhodanese-like_dom"/>
</dbReference>
<evidence type="ECO:0000259" key="2">
    <source>
        <dbReference type="PROSITE" id="PS50206"/>
    </source>
</evidence>
<protein>
    <recommendedName>
        <fullName evidence="1">tRNA uridine(34) hydroxylase</fullName>
        <ecNumber evidence="1">1.14.-.-</ecNumber>
    </recommendedName>
    <alternativeName>
        <fullName evidence="1">tRNA hydroxylation protein O</fullName>
    </alternativeName>
</protein>
<dbReference type="InterPro" id="IPR040503">
    <property type="entry name" value="TRHO_N"/>
</dbReference>
<dbReference type="SMART" id="SM00450">
    <property type="entry name" value="RHOD"/>
    <property type="match status" value="1"/>
</dbReference>
<evidence type="ECO:0000256" key="1">
    <source>
        <dbReference type="HAMAP-Rule" id="MF_00469"/>
    </source>
</evidence>
<gene>
    <name evidence="1" type="primary">trhO</name>
    <name evidence="3" type="ORF">GCM10011309_02840</name>
</gene>
<dbReference type="AlphaFoldDB" id="A0A918NB03"/>
<dbReference type="Pfam" id="PF00581">
    <property type="entry name" value="Rhodanese"/>
    <property type="match status" value="1"/>
</dbReference>
<evidence type="ECO:0000313" key="3">
    <source>
        <dbReference type="EMBL" id="GGX57309.1"/>
    </source>
</evidence>
<dbReference type="GO" id="GO:0006400">
    <property type="term" value="P:tRNA modification"/>
    <property type="evidence" value="ECO:0007669"/>
    <property type="project" value="UniProtKB-UniRule"/>
</dbReference>
<dbReference type="NCBIfam" id="NF001136">
    <property type="entry name" value="PRK00142.1-4"/>
    <property type="match status" value="1"/>
</dbReference>
<dbReference type="HAMAP" id="MF_00469">
    <property type="entry name" value="TrhO"/>
    <property type="match status" value="1"/>
</dbReference>
<dbReference type="SUPFAM" id="SSF52821">
    <property type="entry name" value="Rhodanese/Cell cycle control phosphatase"/>
    <property type="match status" value="1"/>
</dbReference>
<dbReference type="PANTHER" id="PTHR43268:SF3">
    <property type="entry name" value="RHODANESE-LIKE DOMAIN-CONTAINING PROTEIN 7-RELATED"/>
    <property type="match status" value="1"/>
</dbReference>
<comment type="caution">
    <text evidence="3">The sequence shown here is derived from an EMBL/GenBank/DDBJ whole genome shotgun (WGS) entry which is preliminary data.</text>
</comment>
<dbReference type="Gene3D" id="3.40.250.10">
    <property type="entry name" value="Rhodanese-like domain"/>
    <property type="match status" value="1"/>
</dbReference>
<dbReference type="PANTHER" id="PTHR43268">
    <property type="entry name" value="THIOSULFATE SULFURTRANSFERASE/RHODANESE-LIKE DOMAIN-CONTAINING PROTEIN 2"/>
    <property type="match status" value="1"/>
</dbReference>
<dbReference type="GO" id="GO:0016705">
    <property type="term" value="F:oxidoreductase activity, acting on paired donors, with incorporation or reduction of molecular oxygen"/>
    <property type="evidence" value="ECO:0007669"/>
    <property type="project" value="UniProtKB-UniRule"/>
</dbReference>
<comment type="catalytic activity">
    <reaction evidence="1">
        <text>uridine(34) in tRNA + AH2 + O2 = 5-hydroxyuridine(34) in tRNA + A + H2O</text>
        <dbReference type="Rhea" id="RHEA:64224"/>
        <dbReference type="Rhea" id="RHEA-COMP:11727"/>
        <dbReference type="Rhea" id="RHEA-COMP:13381"/>
        <dbReference type="ChEBI" id="CHEBI:13193"/>
        <dbReference type="ChEBI" id="CHEBI:15377"/>
        <dbReference type="ChEBI" id="CHEBI:15379"/>
        <dbReference type="ChEBI" id="CHEBI:17499"/>
        <dbReference type="ChEBI" id="CHEBI:65315"/>
        <dbReference type="ChEBI" id="CHEBI:136877"/>
    </reaction>
</comment>